<dbReference type="PANTHER" id="PTHR11432:SF3">
    <property type="entry name" value="NADH-UBIQUINONE OXIDOREDUCTASE CHAIN 1"/>
    <property type="match status" value="1"/>
</dbReference>
<keyword evidence="7" id="KW-0249">Electron transport</keyword>
<keyword evidence="6 12" id="KW-0812">Transmembrane</keyword>
<dbReference type="PROSITE" id="PS00667">
    <property type="entry name" value="COMPLEX1_ND1_1"/>
    <property type="match status" value="1"/>
</dbReference>
<evidence type="ECO:0000256" key="7">
    <source>
        <dbReference type="ARBA" id="ARBA00022982"/>
    </source>
</evidence>
<keyword evidence="8 14" id="KW-1133">Transmembrane helix</keyword>
<feature type="transmembrane region" description="Helical" evidence="14">
    <location>
        <begin position="12"/>
        <end position="29"/>
    </location>
</feature>
<dbReference type="PROSITE" id="PS00668">
    <property type="entry name" value="COMPLEX1_ND1_2"/>
    <property type="match status" value="1"/>
</dbReference>
<reference evidence="15" key="1">
    <citation type="submission" date="2016-03" db="EMBL/GenBank/DDBJ databases">
        <title>The complete mitochondrial genome of Rhinogobius giurinus.</title>
        <authorList>
            <person name="Su S."/>
            <person name="Wu X."/>
            <person name="Li X."/>
            <person name="Zhang X."/>
        </authorList>
    </citation>
    <scope>NUCLEOTIDE SEQUENCE</scope>
</reference>
<feature type="transmembrane region" description="Helical" evidence="14">
    <location>
        <begin position="260"/>
        <end position="279"/>
    </location>
</feature>
<dbReference type="AlphaFoldDB" id="A0A172QH88"/>
<comment type="similarity">
    <text evidence="2 12">Belongs to the complex I subunit 1 family.</text>
</comment>
<dbReference type="PANTHER" id="PTHR11432">
    <property type="entry name" value="NADH DEHYDROGENASE SUBUNIT 1"/>
    <property type="match status" value="1"/>
</dbReference>
<feature type="transmembrane region" description="Helical" evidence="14">
    <location>
        <begin position="177"/>
        <end position="194"/>
    </location>
</feature>
<dbReference type="EC" id="7.1.1.2" evidence="3 13"/>
<dbReference type="EMBL" id="KU871066">
    <property type="protein sequence ID" value="AND97058.1"/>
    <property type="molecule type" value="Genomic_DNA"/>
</dbReference>
<evidence type="ECO:0000256" key="2">
    <source>
        <dbReference type="ARBA" id="ARBA00010535"/>
    </source>
</evidence>
<keyword evidence="9 12" id="KW-0520">NAD</keyword>
<dbReference type="GO" id="GO:0003954">
    <property type="term" value="F:NADH dehydrogenase activity"/>
    <property type="evidence" value="ECO:0007669"/>
    <property type="project" value="TreeGrafter"/>
</dbReference>
<dbReference type="GO" id="GO:0005743">
    <property type="term" value="C:mitochondrial inner membrane"/>
    <property type="evidence" value="ECO:0007669"/>
    <property type="project" value="UniProtKB-SubCell"/>
</dbReference>
<feature type="transmembrane region" description="Helical" evidence="14">
    <location>
        <begin position="107"/>
        <end position="129"/>
    </location>
</feature>
<gene>
    <name evidence="15" type="primary">ND1</name>
</gene>
<evidence type="ECO:0000256" key="4">
    <source>
        <dbReference type="ARBA" id="ARBA00021009"/>
    </source>
</evidence>
<sequence>MMTTILTHILNPLTYIVPVLLAVAFLTLLERKVLGYMQLRKGPNIVGPYGLLQPIADGVKLFIKEPVRPSTSSPILFLLAPMLALTLALTLWAPLPLPHPVSDLNLNILFILALSSLAVYSILGSGWASNSKYALIGALRAVAQTISYEVSLGLILLSTIIFTGGFTLQTFSVAQESIWLLFPAWPLAAMWYISTLAETNRAPFDLTEGESELVSGFNVEYAGGPFALFFLAEYANILLMNTLSATLFVGASHLPHLPELTAMNLMTKAAFLSVLFLWVRASYPRFRYDQLMHLIWKNFLPLTLALVIWHLALPLSLAGLPPQL</sequence>
<evidence type="ECO:0000256" key="6">
    <source>
        <dbReference type="ARBA" id="ARBA00022692"/>
    </source>
</evidence>
<evidence type="ECO:0000256" key="5">
    <source>
        <dbReference type="ARBA" id="ARBA00022660"/>
    </source>
</evidence>
<feature type="transmembrane region" description="Helical" evidence="14">
    <location>
        <begin position="75"/>
        <end position="95"/>
    </location>
</feature>
<feature type="transmembrane region" description="Helical" evidence="14">
    <location>
        <begin position="150"/>
        <end position="171"/>
    </location>
</feature>
<comment type="catalytic activity">
    <reaction evidence="11 13">
        <text>a ubiquinone + NADH + 5 H(+)(in) = a ubiquinol + NAD(+) + 4 H(+)(out)</text>
        <dbReference type="Rhea" id="RHEA:29091"/>
        <dbReference type="Rhea" id="RHEA-COMP:9565"/>
        <dbReference type="Rhea" id="RHEA-COMP:9566"/>
        <dbReference type="ChEBI" id="CHEBI:15378"/>
        <dbReference type="ChEBI" id="CHEBI:16389"/>
        <dbReference type="ChEBI" id="CHEBI:17976"/>
        <dbReference type="ChEBI" id="CHEBI:57540"/>
        <dbReference type="ChEBI" id="CHEBI:57945"/>
        <dbReference type="EC" id="7.1.1.2"/>
    </reaction>
</comment>
<geneLocation type="mitochondrion" evidence="15"/>
<evidence type="ECO:0000256" key="3">
    <source>
        <dbReference type="ARBA" id="ARBA00012944"/>
    </source>
</evidence>
<evidence type="ECO:0000313" key="15">
    <source>
        <dbReference type="EMBL" id="AND97058.1"/>
    </source>
</evidence>
<organism evidence="15">
    <name type="scientific">Rhinogobius similis</name>
    <name type="common">barecheek goby</name>
    <dbReference type="NCBI Taxonomy" id="1263952"/>
    <lineage>
        <taxon>Eukaryota</taxon>
        <taxon>Metazoa</taxon>
        <taxon>Chordata</taxon>
        <taxon>Craniata</taxon>
        <taxon>Vertebrata</taxon>
        <taxon>Euteleostomi</taxon>
        <taxon>Actinopterygii</taxon>
        <taxon>Neopterygii</taxon>
        <taxon>Teleostei</taxon>
        <taxon>Neoteleostei</taxon>
        <taxon>Acanthomorphata</taxon>
        <taxon>Gobiaria</taxon>
        <taxon>Gobiiformes</taxon>
        <taxon>Gobioidei</taxon>
        <taxon>Gobiidae</taxon>
        <taxon>Gobionellinae</taxon>
        <taxon>Rhinogobius</taxon>
    </lineage>
</organism>
<keyword evidence="5" id="KW-0679">Respiratory chain</keyword>
<accession>A0A172QH88</accession>
<evidence type="ECO:0000256" key="1">
    <source>
        <dbReference type="ARBA" id="ARBA00004141"/>
    </source>
</evidence>
<feature type="transmembrane region" description="Helical" evidence="14">
    <location>
        <begin position="234"/>
        <end position="254"/>
    </location>
</feature>
<keyword evidence="13" id="KW-0830">Ubiquinone</keyword>
<evidence type="ECO:0000256" key="9">
    <source>
        <dbReference type="ARBA" id="ARBA00023027"/>
    </source>
</evidence>
<evidence type="ECO:0000256" key="10">
    <source>
        <dbReference type="ARBA" id="ARBA00023136"/>
    </source>
</evidence>
<feature type="transmembrane region" description="Helical" evidence="14">
    <location>
        <begin position="299"/>
        <end position="320"/>
    </location>
</feature>
<protein>
    <recommendedName>
        <fullName evidence="4 13">NADH-ubiquinone oxidoreductase chain 1</fullName>
        <ecNumber evidence="3 13">7.1.1.2</ecNumber>
    </recommendedName>
</protein>
<evidence type="ECO:0000256" key="13">
    <source>
        <dbReference type="RuleBase" id="RU000473"/>
    </source>
</evidence>
<dbReference type="InterPro" id="IPR018086">
    <property type="entry name" value="NADH_UbQ_OxRdtase_su1_CS"/>
</dbReference>
<name>A0A172QH88_9GOBI</name>
<dbReference type="HAMAP" id="MF_01350">
    <property type="entry name" value="NDH1_NuoH"/>
    <property type="match status" value="1"/>
</dbReference>
<evidence type="ECO:0000256" key="14">
    <source>
        <dbReference type="SAM" id="Phobius"/>
    </source>
</evidence>
<evidence type="ECO:0000256" key="12">
    <source>
        <dbReference type="RuleBase" id="RU000471"/>
    </source>
</evidence>
<dbReference type="GO" id="GO:0009060">
    <property type="term" value="P:aerobic respiration"/>
    <property type="evidence" value="ECO:0007669"/>
    <property type="project" value="TreeGrafter"/>
</dbReference>
<dbReference type="Pfam" id="PF00146">
    <property type="entry name" value="NADHdh"/>
    <property type="match status" value="1"/>
</dbReference>
<keyword evidence="13 15" id="KW-0496">Mitochondrion</keyword>
<dbReference type="GO" id="GO:0008137">
    <property type="term" value="F:NADH dehydrogenase (ubiquinone) activity"/>
    <property type="evidence" value="ECO:0007669"/>
    <property type="project" value="UniProtKB-EC"/>
</dbReference>
<keyword evidence="5" id="KW-0813">Transport</keyword>
<proteinExistence type="inferred from homology"/>
<dbReference type="InterPro" id="IPR001694">
    <property type="entry name" value="NADH_UbQ_OxRdtase_su1/FPO"/>
</dbReference>
<keyword evidence="10 14" id="KW-0472">Membrane</keyword>
<comment type="subcellular location">
    <subcellularLocation>
        <location evidence="1">Membrane</location>
        <topology evidence="1">Multi-pass membrane protein</topology>
    </subcellularLocation>
    <subcellularLocation>
        <location evidence="12">Mitochondrion inner membrane</location>
        <topology evidence="12">Multi-pass membrane protein</topology>
    </subcellularLocation>
</comment>
<evidence type="ECO:0000256" key="11">
    <source>
        <dbReference type="ARBA" id="ARBA00049551"/>
    </source>
</evidence>
<evidence type="ECO:0000256" key="8">
    <source>
        <dbReference type="ARBA" id="ARBA00022989"/>
    </source>
</evidence>